<dbReference type="InterPro" id="IPR036864">
    <property type="entry name" value="Zn2-C6_fun-type_DNA-bd_sf"/>
</dbReference>
<reference evidence="4 5" key="1">
    <citation type="journal article" date="2016" name="PLoS Pathog.">
        <title>Biosynthesis of antibiotic leucinostatins in bio-control fungus Purpureocillium lilacinum and their inhibition on phytophthora revealed by genome mining.</title>
        <authorList>
            <person name="Wang G."/>
            <person name="Liu Z."/>
            <person name="Lin R."/>
            <person name="Li E."/>
            <person name="Mao Z."/>
            <person name="Ling J."/>
            <person name="Yang Y."/>
            <person name="Yin W.B."/>
            <person name="Xie B."/>
        </authorList>
    </citation>
    <scope>NUCLEOTIDE SEQUENCE [LARGE SCALE GENOMIC DNA]</scope>
    <source>
        <strain evidence="4">170</strain>
    </source>
</reference>
<dbReference type="PANTHER" id="PTHR31001">
    <property type="entry name" value="UNCHARACTERIZED TRANSCRIPTIONAL REGULATORY PROTEIN"/>
    <property type="match status" value="1"/>
</dbReference>
<dbReference type="PANTHER" id="PTHR31001:SF85">
    <property type="entry name" value="ZN(II)2CYS6 TRANSCRIPTION FACTOR (EUROFUNG)"/>
    <property type="match status" value="1"/>
</dbReference>
<evidence type="ECO:0000256" key="1">
    <source>
        <dbReference type="ARBA" id="ARBA00004123"/>
    </source>
</evidence>
<feature type="domain" description="Zn(2)-C6 fungal-type" evidence="3">
    <location>
        <begin position="24"/>
        <end position="53"/>
    </location>
</feature>
<evidence type="ECO:0000313" key="5">
    <source>
        <dbReference type="Proteomes" id="UP000078397"/>
    </source>
</evidence>
<comment type="caution">
    <text evidence="4">The sequence shown here is derived from an EMBL/GenBank/DDBJ whole genome shotgun (WGS) entry which is preliminary data.</text>
</comment>
<dbReference type="SUPFAM" id="SSF57701">
    <property type="entry name" value="Zn2/Cys6 DNA-binding domain"/>
    <property type="match status" value="1"/>
</dbReference>
<gene>
    <name evidence="4" type="ORF">VFPPC_10656</name>
</gene>
<dbReference type="EMBL" id="LSBJ02000009">
    <property type="protein sequence ID" value="OAQ60228.1"/>
    <property type="molecule type" value="Genomic_DNA"/>
</dbReference>
<dbReference type="PROSITE" id="PS00463">
    <property type="entry name" value="ZN2_CY6_FUNGAL_1"/>
    <property type="match status" value="1"/>
</dbReference>
<dbReference type="CDD" id="cd00067">
    <property type="entry name" value="GAL4"/>
    <property type="match status" value="1"/>
</dbReference>
<accession>A0A179F478</accession>
<dbReference type="KEGG" id="pchm:VFPPC_10656"/>
<sequence>MRPLKPATTVPMPRDKVAVLKPKACMPCRTRKVKCDRKLPCGNCCKWEIKCVFPSPIRTCNRGRRKTAAVESIAKRRVESASHESRLDLIQNLISLKKTLDDQALLSDPRDQLLDVCRQLEDITGTLRRATSIDAAKEQDGKESIEAAAELTSLQKTPLDIFGTNSSILQPKSGTVKLCWQSFSVNIDPLIKVLHSPTTEAIVKKGIYKSHVLHSGELVVLFGVYLAAISSMPSDTVQASFGLSKRSAIRTYKGALEHAILRANIVATDDLVTLQGFVLSLSLDRFSEDSRRAWALSELVERLTCSLRTQTTALQQELRKRLIYELWYMEYRAYADLGHVSNPPCLKALPYAPTNIDDADLSPDSVGKPLSQFGWTDMSFALIQADVARTAVRIDNIALPERKEAEIDACENRIRSLYLTYCDGTRSIHWLAQHVAYVLVMELRFKTYCHPSLWAMPYTENRKSLFFAAIDILDTSRRVAMEPEAAQWTWLLEAYMQFWPLRFALQELCHSCRPKTLNLSSGIVERALKRWEGSKISKENYEICQRLWKRAKMVMQANRSRDVTWDTGIREGNMLGGQELVSSDAFTDTFGGDFASTDSETVMTDSLFGSNVDGGFVEVQTVDGGQHQFELPEFTDLYGLGDLGAIYP</sequence>
<organism evidence="4 5">
    <name type="scientific">Pochonia chlamydosporia 170</name>
    <dbReference type="NCBI Taxonomy" id="1380566"/>
    <lineage>
        <taxon>Eukaryota</taxon>
        <taxon>Fungi</taxon>
        <taxon>Dikarya</taxon>
        <taxon>Ascomycota</taxon>
        <taxon>Pezizomycotina</taxon>
        <taxon>Sordariomycetes</taxon>
        <taxon>Hypocreomycetidae</taxon>
        <taxon>Hypocreales</taxon>
        <taxon>Clavicipitaceae</taxon>
        <taxon>Pochonia</taxon>
    </lineage>
</organism>
<dbReference type="GO" id="GO:0000981">
    <property type="term" value="F:DNA-binding transcription factor activity, RNA polymerase II-specific"/>
    <property type="evidence" value="ECO:0007669"/>
    <property type="project" value="InterPro"/>
</dbReference>
<protein>
    <submittedName>
        <fullName evidence="4">Fungal specific transcription factor</fullName>
    </submittedName>
</protein>
<dbReference type="Gene3D" id="4.10.240.10">
    <property type="entry name" value="Zn(2)-C6 fungal-type DNA-binding domain"/>
    <property type="match status" value="1"/>
</dbReference>
<comment type="subcellular location">
    <subcellularLocation>
        <location evidence="1">Nucleus</location>
    </subcellularLocation>
</comment>
<dbReference type="InterPro" id="IPR001138">
    <property type="entry name" value="Zn2Cys6_DnaBD"/>
</dbReference>
<dbReference type="GeneID" id="28852979"/>
<keyword evidence="2" id="KW-0539">Nucleus</keyword>
<dbReference type="RefSeq" id="XP_018138138.1">
    <property type="nucleotide sequence ID" value="XM_018288985.1"/>
</dbReference>
<dbReference type="InterPro" id="IPR050613">
    <property type="entry name" value="Sec_Metabolite_Reg"/>
</dbReference>
<keyword evidence="5" id="KW-1185">Reference proteome</keyword>
<dbReference type="AlphaFoldDB" id="A0A179F478"/>
<evidence type="ECO:0000313" key="4">
    <source>
        <dbReference type="EMBL" id="OAQ60228.1"/>
    </source>
</evidence>
<dbReference type="CDD" id="cd12148">
    <property type="entry name" value="fungal_TF_MHR"/>
    <property type="match status" value="1"/>
</dbReference>
<dbReference type="PROSITE" id="PS50048">
    <property type="entry name" value="ZN2_CY6_FUNGAL_2"/>
    <property type="match status" value="1"/>
</dbReference>
<evidence type="ECO:0000259" key="3">
    <source>
        <dbReference type="PROSITE" id="PS50048"/>
    </source>
</evidence>
<dbReference type="SMART" id="SM00066">
    <property type="entry name" value="GAL4"/>
    <property type="match status" value="1"/>
</dbReference>
<proteinExistence type="predicted"/>
<dbReference type="GO" id="GO:0008270">
    <property type="term" value="F:zinc ion binding"/>
    <property type="evidence" value="ECO:0007669"/>
    <property type="project" value="InterPro"/>
</dbReference>
<evidence type="ECO:0000256" key="2">
    <source>
        <dbReference type="ARBA" id="ARBA00023242"/>
    </source>
</evidence>
<dbReference type="OrthoDB" id="435881at2759"/>
<dbReference type="GO" id="GO:0005634">
    <property type="term" value="C:nucleus"/>
    <property type="evidence" value="ECO:0007669"/>
    <property type="project" value="UniProtKB-SubCell"/>
</dbReference>
<dbReference type="Pfam" id="PF00172">
    <property type="entry name" value="Zn_clus"/>
    <property type="match status" value="1"/>
</dbReference>
<name>A0A179F478_METCM</name>
<dbReference type="Proteomes" id="UP000078397">
    <property type="component" value="Unassembled WGS sequence"/>
</dbReference>